<name>A0ACC3SGY8_9PEZI</name>
<organism evidence="1 2">
    <name type="scientific">Zalaria obscura</name>
    <dbReference type="NCBI Taxonomy" id="2024903"/>
    <lineage>
        <taxon>Eukaryota</taxon>
        <taxon>Fungi</taxon>
        <taxon>Dikarya</taxon>
        <taxon>Ascomycota</taxon>
        <taxon>Pezizomycotina</taxon>
        <taxon>Dothideomycetes</taxon>
        <taxon>Dothideomycetidae</taxon>
        <taxon>Dothideales</taxon>
        <taxon>Zalariaceae</taxon>
        <taxon>Zalaria</taxon>
    </lineage>
</organism>
<gene>
    <name evidence="1" type="ORF">M8818_002593</name>
</gene>
<dbReference type="EMBL" id="JAMKPW020000011">
    <property type="protein sequence ID" value="KAK8213294.1"/>
    <property type="molecule type" value="Genomic_DNA"/>
</dbReference>
<protein>
    <submittedName>
        <fullName evidence="1">Uncharacterized protein</fullName>
    </submittedName>
</protein>
<evidence type="ECO:0000313" key="2">
    <source>
        <dbReference type="Proteomes" id="UP001320706"/>
    </source>
</evidence>
<reference evidence="1" key="1">
    <citation type="submission" date="2024-02" db="EMBL/GenBank/DDBJ databases">
        <title>Metagenome Assembled Genome of Zalaria obscura JY119.</title>
        <authorList>
            <person name="Vighnesh L."/>
            <person name="Jagadeeshwari U."/>
            <person name="Venkata Ramana C."/>
            <person name="Sasikala C."/>
        </authorList>
    </citation>
    <scope>NUCLEOTIDE SEQUENCE</scope>
    <source>
        <strain evidence="1">JY119</strain>
    </source>
</reference>
<keyword evidence="2" id="KW-1185">Reference proteome</keyword>
<accession>A0ACC3SGY8</accession>
<dbReference type="Proteomes" id="UP001320706">
    <property type="component" value="Unassembled WGS sequence"/>
</dbReference>
<comment type="caution">
    <text evidence="1">The sequence shown here is derived from an EMBL/GenBank/DDBJ whole genome shotgun (WGS) entry which is preliminary data.</text>
</comment>
<proteinExistence type="predicted"/>
<evidence type="ECO:0000313" key="1">
    <source>
        <dbReference type="EMBL" id="KAK8213294.1"/>
    </source>
</evidence>
<sequence>MSDTDIKQSPDAGLEDTYDVAHLEKTNTTWDESVTIEPELDKRITRKFDRHVVPWLFGLWLLAFIDRSNIGNAKIDGLVTDLHLTGNKFNIALTVFYVPYICIDVPSNLVLKYFKAGYYLPMLIVAWGVVGTCMGFVKSYSALLATRFFLGLCEGGLLGGMIIYLAMFYRRHQLLYRIGLFYCAAPLSGAFGGLLATGLAEINSGGYHGWPFIFFVEGAITVCFGILTMFFLPHTPSDAKFLTEEERAGAVARMKLDGHGASAASDVKHEEFSWFWVRRAMFNWNTMLLSLNFFAIITPIYSYSLFLPTIISGLGYKRVTAQLLTVPPNMGAFLTVLLTGYLSDRFRMRGPFMLAGCIIAIGGYIMLISTDRVLIQYGGTFLVAGGIFPCSPLVMGWLANNLAPHYVRATGTGAQIMFANCAAFIATFVYLAEDAPRYITGHAINIGMICLSLLTTTTLLLYNGWENRKRAKGGRGYRLTGGEDESMLGYRHPSFRYTL</sequence>